<dbReference type="InterPro" id="IPR017932">
    <property type="entry name" value="GATase_2_dom"/>
</dbReference>
<keyword evidence="1" id="KW-0315">Glutamine amidotransferase</keyword>
<feature type="domain" description="Glutamine amidotransferase type-2" evidence="2">
    <location>
        <begin position="2"/>
        <end position="270"/>
    </location>
</feature>
<dbReference type="PANTHER" id="PTHR42824:SF1">
    <property type="entry name" value="GLUTAMINE AMIDOTRANSFERASE YAFJ-RELATED"/>
    <property type="match status" value="1"/>
</dbReference>
<dbReference type="InterPro" id="IPR029055">
    <property type="entry name" value="Ntn_hydrolases_N"/>
</dbReference>
<dbReference type="Pfam" id="PF13230">
    <property type="entry name" value="GATase_4"/>
    <property type="match status" value="1"/>
</dbReference>
<dbReference type="Proteomes" id="UP000235122">
    <property type="component" value="Unassembled WGS sequence"/>
</dbReference>
<evidence type="ECO:0000313" key="4">
    <source>
        <dbReference type="Proteomes" id="UP000235122"/>
    </source>
</evidence>
<evidence type="ECO:0000259" key="2">
    <source>
        <dbReference type="PROSITE" id="PS51278"/>
    </source>
</evidence>
<comment type="caution">
    <text evidence="3">The sequence shown here is derived from an EMBL/GenBank/DDBJ whole genome shotgun (WGS) entry which is preliminary data.</text>
</comment>
<dbReference type="AlphaFoldDB" id="A0A2I1IQ18"/>
<keyword evidence="4" id="KW-1185">Reference proteome</keyword>
<dbReference type="PANTHER" id="PTHR42824">
    <property type="entry name" value="GLUTAMINE AMIDOTRANSFERASE"/>
    <property type="match status" value="1"/>
</dbReference>
<dbReference type="PROSITE" id="PS51278">
    <property type="entry name" value="GATASE_TYPE_2"/>
    <property type="match status" value="1"/>
</dbReference>
<dbReference type="Gene3D" id="3.60.20.10">
    <property type="entry name" value="Glutamine Phosphoribosylpyrophosphate, subunit 1, domain 1"/>
    <property type="match status" value="1"/>
</dbReference>
<reference evidence="3 4" key="1">
    <citation type="submission" date="2017-12" db="EMBL/GenBank/DDBJ databases">
        <title>Phylogenetic diversity of female urinary microbiome.</title>
        <authorList>
            <person name="Thomas-White K."/>
            <person name="Wolfe A.J."/>
        </authorList>
    </citation>
    <scope>NUCLEOTIDE SEQUENCE [LARGE SCALE GENOMIC DNA]</scope>
    <source>
        <strain evidence="3 4">UMB0402</strain>
    </source>
</reference>
<dbReference type="SUPFAM" id="SSF56235">
    <property type="entry name" value="N-terminal nucleophile aminohydrolases (Ntn hydrolases)"/>
    <property type="match status" value="1"/>
</dbReference>
<dbReference type="EMBL" id="PKKO01000001">
    <property type="protein sequence ID" value="PKY73214.1"/>
    <property type="molecule type" value="Genomic_DNA"/>
</dbReference>
<proteinExistence type="predicted"/>
<evidence type="ECO:0000256" key="1">
    <source>
        <dbReference type="ARBA" id="ARBA00022962"/>
    </source>
</evidence>
<protein>
    <recommendedName>
        <fullName evidence="2">Glutamine amidotransferase type-2 domain-containing protein</fullName>
    </recommendedName>
</protein>
<sequence>MCRMLVYVGPRAKSPADILGNGLAELVDLSHEHCHGWGQATMDSAPGKFAVRRCLEPAFMCNEFARVSRMPGKNVMLHLRQASTGMGSGLRSNHPFVADNIAFCHNGVFANPEGLRTWLAQVGGPAPKGICDSEAYFCAVRYFAQSMELPEAIAAAAQKIVEISGDRWLSLNAMLLTAQGVYVYNRFKEGTAILRDLPDRYRIQYRGGRTGHGFVAGSQGFSLGREGSQQWMHNGQMLFARAFNGDCLDVTPAGAAEPVQAPIHSAQKTA</sequence>
<gene>
    <name evidence="3" type="ORF">CYJ19_01090</name>
</gene>
<accession>A0A2I1IQ18</accession>
<dbReference type="STRING" id="33007.HMPREF3198_00850"/>
<name>A0A2I1IQ18_9ACTO</name>
<organism evidence="3 4">
    <name type="scientific">Winkia neuii</name>
    <dbReference type="NCBI Taxonomy" id="33007"/>
    <lineage>
        <taxon>Bacteria</taxon>
        <taxon>Bacillati</taxon>
        <taxon>Actinomycetota</taxon>
        <taxon>Actinomycetes</taxon>
        <taxon>Actinomycetales</taxon>
        <taxon>Actinomycetaceae</taxon>
        <taxon>Winkia</taxon>
    </lineage>
</organism>
<dbReference type="InterPro" id="IPR026869">
    <property type="entry name" value="EgtC-like"/>
</dbReference>
<evidence type="ECO:0000313" key="3">
    <source>
        <dbReference type="EMBL" id="PKY73214.1"/>
    </source>
</evidence>
<dbReference type="RefSeq" id="WP_024330755.1">
    <property type="nucleotide sequence ID" value="NZ_JAWHKF010000001.1"/>
</dbReference>